<evidence type="ECO:0000256" key="8">
    <source>
        <dbReference type="ARBA" id="ARBA00022692"/>
    </source>
</evidence>
<keyword evidence="7" id="KW-0853">WD repeat</keyword>
<evidence type="ECO:0000256" key="11">
    <source>
        <dbReference type="ARBA" id="ARBA00022989"/>
    </source>
</evidence>
<dbReference type="GO" id="GO:0045540">
    <property type="term" value="P:regulation of cholesterol biosynthetic process"/>
    <property type="evidence" value="ECO:0007669"/>
    <property type="project" value="TreeGrafter"/>
</dbReference>
<dbReference type="AlphaFoldDB" id="A0A1D1VSN3"/>
<sequence>MDSVRRTLQKLRVAITRYYYIHGIFCASHPYSIICIATTIVVLCCIPLTKLPLPGYGPLEYATPITEFAVPVNKQAISSRDGVNAAGKSLPVNTSTTDSPEWLTVQPKPECFVQQILVTAQVLPWTSDLLPVDSIRRPLGIAFDVLDEIDKFTSFDETNRKVSLQSFCYEANHVLSAYKKYGFLVEDGCLVISPTNIWDSDIQKFRADSDILGTVFAHEKRTTIDSTPGFKDLAFGVSWSETGIKPQILTAESRSVRFAITVILKEYNKHLMKALAARLHSRFGIRHASKTVEHVVHIRFQNLPEIVQFLPLIVTYLVVLLYLCFSVSKLEMVKSKVGLAFSAVIAIVASLIMSAGLCSYFGLQTTLSGGEIFPYLVVIIGLENVIVITKSVVSTPVQLDVKYRIAQGLSREGWSITKNFLAELMVLLLGYLTDVPAIREFCTFGLIGLLSDMFLQLLFFSAVLSIDIGRMELADHLSNRPLVSTGTTEITKNQTVLTTYPEVRCPIMAWISRAPPLPPSAPSNTLSRIPDQQTSTPATKVPRRVRILWYFGSRRVMQRGLMALTLLWIVALAYQSAYMLKAVHVGKAWTADKVMKPKVDVGRGEHNTHKLSYRHWPTLFGYYNVSLVGKYISVLPPIPLSVVVSPAEAVAHRHPLDHKKTPWKEEAFIGRHQQYLTAKLQQQDRWVLIALGGSSAVAVLGLCLYALRLIWPVKQRLHSSLSARESSDRSVAERPFQYDVRVCTLEGHLVGIRNMAIHEDRVATSCHAGQIRMWDWNEGKEIGLVKRLREHHREVPLKGRNGTTLRDFVFVEGTEVSALALNEHFVVAGCTDGLIEIYASQSRNAVCSIGLPSQGPVTAVTLKDAHIFCGNERGDVCVFSKIEHERDGFSLRQPVSTVVEGRSNPVEKIVMVEDIMVVLTKDAVKVMSVSHLTVLHSLWSPSGSVTASFFDKISKTTCAGYSNGKAALWNSLTGSMVNEYSGQLSVPVRAVCFSENFVVAVYLVKTDMQVWRWCRAGSLSASTIRLRSDDVGELYIQDDFLLVGVVGEIRVYDCMSMVLSTTIPLCDGTPQVYLACPGRFVTTNGCDLICDYGRQLKIVKLSNTSKSR</sequence>
<dbReference type="PANTHER" id="PTHR46378:SF1">
    <property type="entry name" value="STEROL REGULATORY ELEMENT-BINDING PROTEIN CLEAVAGE-ACTIVATING PROTEIN"/>
    <property type="match status" value="1"/>
</dbReference>
<dbReference type="SUPFAM" id="SSF82866">
    <property type="entry name" value="Multidrug efflux transporter AcrB transmembrane domain"/>
    <property type="match status" value="1"/>
</dbReference>
<dbReference type="GO" id="GO:0032933">
    <property type="term" value="P:SREBP signaling pathway"/>
    <property type="evidence" value="ECO:0007669"/>
    <property type="project" value="InterPro"/>
</dbReference>
<keyword evidence="13" id="KW-0443">Lipid metabolism</keyword>
<dbReference type="GO" id="GO:0008203">
    <property type="term" value="P:cholesterol metabolic process"/>
    <property type="evidence" value="ECO:0007669"/>
    <property type="project" value="UniProtKB-KW"/>
</dbReference>
<evidence type="ECO:0000256" key="4">
    <source>
        <dbReference type="ARBA" id="ARBA00007410"/>
    </source>
</evidence>
<keyword evidence="9" id="KW-0677">Repeat</keyword>
<dbReference type="GO" id="GO:0032934">
    <property type="term" value="F:sterol binding"/>
    <property type="evidence" value="ECO:0007669"/>
    <property type="project" value="InterPro"/>
</dbReference>
<dbReference type="InterPro" id="IPR001680">
    <property type="entry name" value="WD40_rpt"/>
</dbReference>
<dbReference type="GO" id="GO:0005789">
    <property type="term" value="C:endoplasmic reticulum membrane"/>
    <property type="evidence" value="ECO:0007669"/>
    <property type="project" value="UniProtKB-SubCell"/>
</dbReference>
<evidence type="ECO:0000259" key="21">
    <source>
        <dbReference type="PROSITE" id="PS50156"/>
    </source>
</evidence>
<keyword evidence="10" id="KW-0256">Endoplasmic reticulum</keyword>
<dbReference type="Pfam" id="PF19056">
    <property type="entry name" value="WD40_2"/>
    <property type="match status" value="1"/>
</dbReference>
<keyword evidence="17" id="KW-0325">Glycoprotein</keyword>
<feature type="transmembrane region" description="Helical" evidence="20">
    <location>
        <begin position="20"/>
        <end position="43"/>
    </location>
</feature>
<evidence type="ECO:0000256" key="3">
    <source>
        <dbReference type="ARBA" id="ARBA00004653"/>
    </source>
</evidence>
<dbReference type="InterPro" id="IPR000731">
    <property type="entry name" value="SSD"/>
</dbReference>
<keyword evidence="15 20" id="KW-0472">Membrane</keyword>
<evidence type="ECO:0000256" key="20">
    <source>
        <dbReference type="SAM" id="Phobius"/>
    </source>
</evidence>
<evidence type="ECO:0000256" key="6">
    <source>
        <dbReference type="ARBA" id="ARBA00022548"/>
    </source>
</evidence>
<keyword evidence="14" id="KW-0446">Lipid-binding</keyword>
<dbReference type="Proteomes" id="UP000186922">
    <property type="component" value="Unassembled WGS sequence"/>
</dbReference>
<evidence type="ECO:0000256" key="19">
    <source>
        <dbReference type="ARBA" id="ARBA00045958"/>
    </source>
</evidence>
<dbReference type="EMBL" id="BDGG01000008">
    <property type="protein sequence ID" value="GAV02738.1"/>
    <property type="molecule type" value="Genomic_DNA"/>
</dbReference>
<name>A0A1D1VSN3_RAMVA</name>
<comment type="subcellular location">
    <subcellularLocation>
        <location evidence="2">Cytoplasmic vesicle</location>
        <location evidence="2">COPII-coated vesicle membrane</location>
        <topology evidence="2">Multi-pass membrane protein</topology>
    </subcellularLocation>
    <subcellularLocation>
        <location evidence="1">Endoplasmic reticulum membrane</location>
        <topology evidence="1">Multi-pass membrane protein</topology>
    </subcellularLocation>
    <subcellularLocation>
        <location evidence="3">Golgi apparatus membrane</location>
        <topology evidence="3">Multi-pass membrane protein</topology>
    </subcellularLocation>
</comment>
<dbReference type="GO" id="GO:0000139">
    <property type="term" value="C:Golgi membrane"/>
    <property type="evidence" value="ECO:0007669"/>
    <property type="project" value="UniProtKB-SubCell"/>
</dbReference>
<evidence type="ECO:0000256" key="13">
    <source>
        <dbReference type="ARBA" id="ARBA00023098"/>
    </source>
</evidence>
<dbReference type="PANTHER" id="PTHR46378">
    <property type="entry name" value="STEROL REGULATORY ELEMENT-BINDING PROTEIN CLEAVAGE-ACTIVATING PROTEIN"/>
    <property type="match status" value="1"/>
</dbReference>
<evidence type="ECO:0000256" key="7">
    <source>
        <dbReference type="ARBA" id="ARBA00022574"/>
    </source>
</evidence>
<feature type="domain" description="SSD" evidence="21">
    <location>
        <begin position="308"/>
        <end position="466"/>
    </location>
</feature>
<dbReference type="PROSITE" id="PS50156">
    <property type="entry name" value="SSD"/>
    <property type="match status" value="1"/>
</dbReference>
<evidence type="ECO:0000256" key="17">
    <source>
        <dbReference type="ARBA" id="ARBA00023180"/>
    </source>
</evidence>
<feature type="transmembrane region" description="Helical" evidence="20">
    <location>
        <begin position="444"/>
        <end position="466"/>
    </location>
</feature>
<accession>A0A1D1VSN3</accession>
<evidence type="ECO:0000256" key="1">
    <source>
        <dbReference type="ARBA" id="ARBA00004477"/>
    </source>
</evidence>
<dbReference type="STRING" id="947166.A0A1D1VSN3"/>
<evidence type="ECO:0000256" key="14">
    <source>
        <dbReference type="ARBA" id="ARBA00023121"/>
    </source>
</evidence>
<dbReference type="InterPro" id="IPR036322">
    <property type="entry name" value="WD40_repeat_dom_sf"/>
</dbReference>
<dbReference type="InterPro" id="IPR053958">
    <property type="entry name" value="HMGCR/SNAP/NPC1-like_SSD"/>
</dbReference>
<keyword evidence="6" id="KW-0153">Cholesterol metabolism</keyword>
<gene>
    <name evidence="22" type="primary">RvY_13265-1</name>
    <name evidence="22" type="synonym">RvY_13265.1</name>
    <name evidence="22" type="ORF">RvY_13265</name>
</gene>
<dbReference type="Pfam" id="PF24006">
    <property type="entry name" value="SCAP_N"/>
    <property type="match status" value="1"/>
</dbReference>
<dbReference type="SMART" id="SM00320">
    <property type="entry name" value="WD40"/>
    <property type="match status" value="4"/>
</dbReference>
<reference evidence="22 23" key="1">
    <citation type="journal article" date="2016" name="Nat. Commun.">
        <title>Extremotolerant tardigrade genome and improved radiotolerance of human cultured cells by tardigrade-unique protein.</title>
        <authorList>
            <person name="Hashimoto T."/>
            <person name="Horikawa D.D."/>
            <person name="Saito Y."/>
            <person name="Kuwahara H."/>
            <person name="Kozuka-Hata H."/>
            <person name="Shin-I T."/>
            <person name="Minakuchi Y."/>
            <person name="Ohishi K."/>
            <person name="Motoyama A."/>
            <person name="Aizu T."/>
            <person name="Enomoto A."/>
            <person name="Kondo K."/>
            <person name="Tanaka S."/>
            <person name="Hara Y."/>
            <person name="Koshikawa S."/>
            <person name="Sagara H."/>
            <person name="Miura T."/>
            <person name="Yokobori S."/>
            <person name="Miyagawa K."/>
            <person name="Suzuki Y."/>
            <person name="Kubo T."/>
            <person name="Oyama M."/>
            <person name="Kohara Y."/>
            <person name="Fujiyama A."/>
            <person name="Arakawa K."/>
            <person name="Katayama T."/>
            <person name="Toyoda A."/>
            <person name="Kunieda T."/>
        </authorList>
    </citation>
    <scope>NUCLEOTIDE SEQUENCE [LARGE SCALE GENOMIC DNA]</scope>
    <source>
        <strain evidence="22 23">YOKOZUNA-1</strain>
    </source>
</reference>
<keyword evidence="8 20" id="KW-0812">Transmembrane</keyword>
<evidence type="ECO:0000256" key="18">
    <source>
        <dbReference type="ARBA" id="ARBA00023221"/>
    </source>
</evidence>
<comment type="function">
    <text evidence="19">Escort protein required for cholesterol as well as lipid homeostasis. Regulates export of the SCAP-SREBP complex from the endoplasmic reticulum to the Golgi upon low cholesterol, thereby regulating the processing of sterol regulatory element-binding proteins (SREBPs) SREBF1/SREBP1 and SREBF2/SREBP2. At high sterol concentrations, formation of a ternary complex with INSIG (INSIG1 or INSIG2) leads to mask the ER export signal in SCAP, promoting retention of the complex in the endoplasmic reticulum. Low sterol concentrations trigger release of INSIG, a conformational change in the SSD domain of SCAP, unmasking of the ER export signal, promoting recruitment into COPII-coated vesicles and transport of the SCAP-SREBP to the Golgi: in the Golgi, SREBPs are then processed, releasing the transcription factor fragment of SREBPs from the membrane, its import into the nucleus and up-regulation of LDLR, INSIG1 and the mevalonate pathway. Binds cholesterol via its SSD domain.</text>
</comment>
<evidence type="ECO:0000256" key="10">
    <source>
        <dbReference type="ARBA" id="ARBA00022824"/>
    </source>
</evidence>
<keyword evidence="11 20" id="KW-1133">Transmembrane helix</keyword>
<keyword evidence="23" id="KW-1185">Reference proteome</keyword>
<dbReference type="InterPro" id="IPR015943">
    <property type="entry name" value="WD40/YVTN_repeat-like_dom_sf"/>
</dbReference>
<feature type="transmembrane region" description="Helical" evidence="20">
    <location>
        <begin position="375"/>
        <end position="399"/>
    </location>
</feature>
<proteinExistence type="inferred from homology"/>
<evidence type="ECO:0000256" key="15">
    <source>
        <dbReference type="ARBA" id="ARBA00023136"/>
    </source>
</evidence>
<evidence type="ECO:0000256" key="12">
    <source>
        <dbReference type="ARBA" id="ARBA00023034"/>
    </source>
</evidence>
<protein>
    <recommendedName>
        <fullName evidence="5">Sterol regulatory element-binding protein cleavage-activating protein</fullName>
    </recommendedName>
</protein>
<keyword evidence="18" id="KW-0753">Steroid metabolism</keyword>
<feature type="transmembrane region" description="Helical" evidence="20">
    <location>
        <begin position="686"/>
        <end position="707"/>
    </location>
</feature>
<dbReference type="InterPro" id="IPR030225">
    <property type="entry name" value="SCAP"/>
</dbReference>
<evidence type="ECO:0000256" key="9">
    <source>
        <dbReference type="ARBA" id="ARBA00022737"/>
    </source>
</evidence>
<dbReference type="SUPFAM" id="SSF50978">
    <property type="entry name" value="WD40 repeat-like"/>
    <property type="match status" value="1"/>
</dbReference>
<feature type="transmembrane region" description="Helical" evidence="20">
    <location>
        <begin position="337"/>
        <end position="363"/>
    </location>
</feature>
<dbReference type="GO" id="GO:0032936">
    <property type="term" value="C:SREBP-SCAP complex"/>
    <property type="evidence" value="ECO:0007669"/>
    <property type="project" value="TreeGrafter"/>
</dbReference>
<feature type="transmembrane region" description="Helical" evidence="20">
    <location>
        <begin position="561"/>
        <end position="580"/>
    </location>
</feature>
<keyword evidence="12" id="KW-0333">Golgi apparatus</keyword>
<evidence type="ECO:0000256" key="16">
    <source>
        <dbReference type="ARBA" id="ARBA00023166"/>
    </source>
</evidence>
<dbReference type="Pfam" id="PF12349">
    <property type="entry name" value="Sterol-sensing"/>
    <property type="match status" value="1"/>
</dbReference>
<dbReference type="InterPro" id="IPR057041">
    <property type="entry name" value="SCAP_N"/>
</dbReference>
<evidence type="ECO:0000256" key="5">
    <source>
        <dbReference type="ARBA" id="ARBA00019541"/>
    </source>
</evidence>
<comment type="caution">
    <text evidence="22">The sequence shown here is derived from an EMBL/GenBank/DDBJ whole genome shotgun (WGS) entry which is preliminary data.</text>
</comment>
<dbReference type="OrthoDB" id="361494at2759"/>
<evidence type="ECO:0000313" key="23">
    <source>
        <dbReference type="Proteomes" id="UP000186922"/>
    </source>
</evidence>
<evidence type="ECO:0000313" key="22">
    <source>
        <dbReference type="EMBL" id="GAV02738.1"/>
    </source>
</evidence>
<evidence type="ECO:0000256" key="2">
    <source>
        <dbReference type="ARBA" id="ARBA00004557"/>
    </source>
</evidence>
<dbReference type="Gene3D" id="2.130.10.10">
    <property type="entry name" value="YVTN repeat-like/Quinoprotein amine dehydrogenase"/>
    <property type="match status" value="2"/>
</dbReference>
<keyword evidence="16" id="KW-1207">Sterol metabolism</keyword>
<comment type="similarity">
    <text evidence="4">Belongs to the WD repeat SCAP family.</text>
</comment>
<feature type="transmembrane region" description="Helical" evidence="20">
    <location>
        <begin position="306"/>
        <end position="325"/>
    </location>
</feature>
<dbReference type="GO" id="GO:0012507">
    <property type="term" value="C:ER to Golgi transport vesicle membrane"/>
    <property type="evidence" value="ECO:0007669"/>
    <property type="project" value="UniProtKB-SubCell"/>
</dbReference>
<organism evidence="22 23">
    <name type="scientific">Ramazzottius varieornatus</name>
    <name type="common">Water bear</name>
    <name type="synonym">Tardigrade</name>
    <dbReference type="NCBI Taxonomy" id="947166"/>
    <lineage>
        <taxon>Eukaryota</taxon>
        <taxon>Metazoa</taxon>
        <taxon>Ecdysozoa</taxon>
        <taxon>Tardigrada</taxon>
        <taxon>Eutardigrada</taxon>
        <taxon>Parachela</taxon>
        <taxon>Hypsibioidea</taxon>
        <taxon>Ramazzottiidae</taxon>
        <taxon>Ramazzottius</taxon>
    </lineage>
</organism>